<dbReference type="STRING" id="479432.Sros_5366"/>
<accession>D2BDN7</accession>
<dbReference type="HOGENOM" id="CLU_2703378_0_0_11"/>
<protein>
    <submittedName>
        <fullName evidence="1">Uncharacterized protein</fullName>
    </submittedName>
</protein>
<reference evidence="1 2" key="1">
    <citation type="journal article" date="2010" name="Stand. Genomic Sci.">
        <title>Complete genome sequence of Streptosporangium roseum type strain (NI 9100).</title>
        <authorList>
            <person name="Nolan M."/>
            <person name="Sikorski J."/>
            <person name="Jando M."/>
            <person name="Lucas S."/>
            <person name="Lapidus A."/>
            <person name="Glavina Del Rio T."/>
            <person name="Chen F."/>
            <person name="Tice H."/>
            <person name="Pitluck S."/>
            <person name="Cheng J.F."/>
            <person name="Chertkov O."/>
            <person name="Sims D."/>
            <person name="Meincke L."/>
            <person name="Brettin T."/>
            <person name="Han C."/>
            <person name="Detter J.C."/>
            <person name="Bruce D."/>
            <person name="Goodwin L."/>
            <person name="Land M."/>
            <person name="Hauser L."/>
            <person name="Chang Y.J."/>
            <person name="Jeffries C.D."/>
            <person name="Ivanova N."/>
            <person name="Mavromatis K."/>
            <person name="Mikhailova N."/>
            <person name="Chen A."/>
            <person name="Palaniappan K."/>
            <person name="Chain P."/>
            <person name="Rohde M."/>
            <person name="Goker M."/>
            <person name="Bristow J."/>
            <person name="Eisen J.A."/>
            <person name="Markowitz V."/>
            <person name="Hugenholtz P."/>
            <person name="Kyrpides N.C."/>
            <person name="Klenk H.P."/>
        </authorList>
    </citation>
    <scope>NUCLEOTIDE SEQUENCE [LARGE SCALE GENOMIC DNA]</scope>
    <source>
        <strain evidence="2">ATCC 12428 / DSM 43021 / JCM 3005 / NI 9100</strain>
    </source>
</reference>
<organism evidence="1 2">
    <name type="scientific">Streptosporangium roseum (strain ATCC 12428 / DSM 43021 / JCM 3005 / KCTC 9067 / NCIMB 10171 / NRRL 2505 / NI 9100)</name>
    <dbReference type="NCBI Taxonomy" id="479432"/>
    <lineage>
        <taxon>Bacteria</taxon>
        <taxon>Bacillati</taxon>
        <taxon>Actinomycetota</taxon>
        <taxon>Actinomycetes</taxon>
        <taxon>Streptosporangiales</taxon>
        <taxon>Streptosporangiaceae</taxon>
        <taxon>Streptosporangium</taxon>
    </lineage>
</organism>
<dbReference type="KEGG" id="sro:Sros_5366"/>
<dbReference type="EMBL" id="CP001814">
    <property type="protein sequence ID" value="ACZ88129.1"/>
    <property type="molecule type" value="Genomic_DNA"/>
</dbReference>
<gene>
    <name evidence="1" type="ordered locus">Sros_5366</name>
</gene>
<keyword evidence="2" id="KW-1185">Reference proteome</keyword>
<dbReference type="Proteomes" id="UP000002029">
    <property type="component" value="Chromosome"/>
</dbReference>
<evidence type="ECO:0000313" key="1">
    <source>
        <dbReference type="EMBL" id="ACZ88129.1"/>
    </source>
</evidence>
<dbReference type="AlphaFoldDB" id="D2BDN7"/>
<evidence type="ECO:0000313" key="2">
    <source>
        <dbReference type="Proteomes" id="UP000002029"/>
    </source>
</evidence>
<sequence>MKSIYVTASVRGLETLAENFARENAGLPVPLTEEDHARIAAYAQPGRRFRKQRLLPTSPMRRCRPQVECGCGS</sequence>
<name>D2BDN7_STRRD</name>
<proteinExistence type="predicted"/>